<dbReference type="InterPro" id="IPR052544">
    <property type="entry name" value="Bacteriocin_Proc_Enz"/>
</dbReference>
<dbReference type="InterPro" id="IPR020051">
    <property type="entry name" value="SagB-type_dehydrogenase"/>
</dbReference>
<feature type="domain" description="Cyanobactin oxidase ThcOx second" evidence="2">
    <location>
        <begin position="122"/>
        <end position="232"/>
    </location>
</feature>
<comment type="caution">
    <text evidence="3">The sequence shown here is derived from an EMBL/GenBank/DDBJ whole genome shotgun (WGS) entry which is preliminary data.</text>
</comment>
<dbReference type="NCBIfam" id="TIGR03605">
    <property type="entry name" value="antibiot_sagB"/>
    <property type="match status" value="1"/>
</dbReference>
<feature type="domain" description="Nitroreductase" evidence="1">
    <location>
        <begin position="284"/>
        <end position="473"/>
    </location>
</feature>
<sequence length="524" mass="57503">MTAPPSTLPGHYGLGFRGGIDLERRTEGTVVLSKNRPVCLLRRLHPQLHSALERITARPLLLSELMVDLDAALQEQLVSIVLRLRGLLHRSVMHDTRELLRIQTPTVDFALAPVTVTPQTLVRLSRFTLLRATGHHLALESARTEHQCLLTDPAATALVTTLAEPVPIAQLPAPDLPNTASTSLVRALAELGFVDLGEMIDDQVRFAADDDDVLAQWEFHDLLFHERSRVGHPSRAHDEPFPFLDLIAPQPVARSMTDAPVVELHHPTLAELLATDPALTTALEGRRSVRSYGQQPITAPQVGEFLYRVARVRATYGPDRTVGLPYEGSSRPYPSGGSCYDLELYLVIGRCRGIAEAIYFYDPVGHRLHLVNDDQSCRDELLDAARRSMAADTPPDILIAVTSRFHRVAWKYPSIAYRLTTQHVGVLYQNMYLVATAMGLAPCAIGDSSADLVSGALGLRRLCEPVVGAFLLGSLPTEKLGSTTDQGSAVGWWPVNDPHWSDEAQRLLRQVGRSESAVEGTPSC</sequence>
<gene>
    <name evidence="3" type="ORF">GCM10012275_19740</name>
</gene>
<dbReference type="InterPro" id="IPR054488">
    <property type="entry name" value="ThcOx_dom2"/>
</dbReference>
<dbReference type="Proteomes" id="UP000637578">
    <property type="component" value="Unassembled WGS sequence"/>
</dbReference>
<dbReference type="RefSeq" id="WP_189056200.1">
    <property type="nucleotide sequence ID" value="NZ_BMMK01000007.1"/>
</dbReference>
<dbReference type="Pfam" id="PF22767">
    <property type="entry name" value="ThcOx"/>
    <property type="match status" value="1"/>
</dbReference>
<dbReference type="InterPro" id="IPR000415">
    <property type="entry name" value="Nitroreductase-like"/>
</dbReference>
<keyword evidence="4" id="KW-1185">Reference proteome</keyword>
<name>A0A8J3CEJ6_9PSEU</name>
<organism evidence="3 4">
    <name type="scientific">Longimycelium tulufanense</name>
    <dbReference type="NCBI Taxonomy" id="907463"/>
    <lineage>
        <taxon>Bacteria</taxon>
        <taxon>Bacillati</taxon>
        <taxon>Actinomycetota</taxon>
        <taxon>Actinomycetes</taxon>
        <taxon>Pseudonocardiales</taxon>
        <taxon>Pseudonocardiaceae</taxon>
        <taxon>Longimycelium</taxon>
    </lineage>
</organism>
<dbReference type="GO" id="GO:0016491">
    <property type="term" value="F:oxidoreductase activity"/>
    <property type="evidence" value="ECO:0007669"/>
    <property type="project" value="InterPro"/>
</dbReference>
<reference evidence="3" key="2">
    <citation type="submission" date="2020-09" db="EMBL/GenBank/DDBJ databases">
        <authorList>
            <person name="Sun Q."/>
            <person name="Zhou Y."/>
        </authorList>
    </citation>
    <scope>NUCLEOTIDE SEQUENCE</scope>
    <source>
        <strain evidence="3">CGMCC 4.5737</strain>
    </source>
</reference>
<dbReference type="AlphaFoldDB" id="A0A8J3CEJ6"/>
<accession>A0A8J3CEJ6</accession>
<protein>
    <submittedName>
        <fullName evidence="3">SagB-type dehydrogenase domain-containing protein</fullName>
    </submittedName>
</protein>
<dbReference type="Gene3D" id="3.40.109.10">
    <property type="entry name" value="NADH Oxidase"/>
    <property type="match status" value="1"/>
</dbReference>
<evidence type="ECO:0000259" key="2">
    <source>
        <dbReference type="Pfam" id="PF22767"/>
    </source>
</evidence>
<dbReference type="PANTHER" id="PTHR43745">
    <property type="entry name" value="NITROREDUCTASE MJ1384-RELATED"/>
    <property type="match status" value="1"/>
</dbReference>
<reference evidence="3" key="1">
    <citation type="journal article" date="2014" name="Int. J. Syst. Evol. Microbiol.">
        <title>Complete genome sequence of Corynebacterium casei LMG S-19264T (=DSM 44701T), isolated from a smear-ripened cheese.</title>
        <authorList>
            <consortium name="US DOE Joint Genome Institute (JGI-PGF)"/>
            <person name="Walter F."/>
            <person name="Albersmeier A."/>
            <person name="Kalinowski J."/>
            <person name="Ruckert C."/>
        </authorList>
    </citation>
    <scope>NUCLEOTIDE SEQUENCE</scope>
    <source>
        <strain evidence="3">CGMCC 4.5737</strain>
    </source>
</reference>
<dbReference type="CDD" id="cd02142">
    <property type="entry name" value="McbC_SagB-like_oxidoreductase"/>
    <property type="match status" value="1"/>
</dbReference>
<evidence type="ECO:0000259" key="1">
    <source>
        <dbReference type="Pfam" id="PF00881"/>
    </source>
</evidence>
<dbReference type="EMBL" id="BMMK01000007">
    <property type="protein sequence ID" value="GGM48887.1"/>
    <property type="molecule type" value="Genomic_DNA"/>
</dbReference>
<dbReference type="InterPro" id="IPR029479">
    <property type="entry name" value="Nitroreductase"/>
</dbReference>
<proteinExistence type="predicted"/>
<evidence type="ECO:0000313" key="4">
    <source>
        <dbReference type="Proteomes" id="UP000637578"/>
    </source>
</evidence>
<evidence type="ECO:0000313" key="3">
    <source>
        <dbReference type="EMBL" id="GGM48887.1"/>
    </source>
</evidence>
<dbReference type="PANTHER" id="PTHR43745:SF2">
    <property type="entry name" value="NITROREDUCTASE MJ1384-RELATED"/>
    <property type="match status" value="1"/>
</dbReference>
<dbReference type="SUPFAM" id="SSF55469">
    <property type="entry name" value="FMN-dependent nitroreductase-like"/>
    <property type="match status" value="1"/>
</dbReference>
<dbReference type="Pfam" id="PF00881">
    <property type="entry name" value="Nitroreductase"/>
    <property type="match status" value="1"/>
</dbReference>